<proteinExistence type="predicted"/>
<dbReference type="OrthoDB" id="10642134at2759"/>
<keyword evidence="4" id="KW-1185">Reference proteome</keyword>
<accession>A0CHW6</accession>
<gene>
    <name evidence="3" type="ORF">GSPATT00038485001</name>
</gene>
<evidence type="ECO:0000313" key="3">
    <source>
        <dbReference type="EMBL" id="CAK70383.1"/>
    </source>
</evidence>
<dbReference type="Proteomes" id="UP000000600">
    <property type="component" value="Unassembled WGS sequence"/>
</dbReference>
<evidence type="ECO:0000256" key="1">
    <source>
        <dbReference type="SAM" id="Coils"/>
    </source>
</evidence>
<keyword evidence="1" id="KW-0175">Coiled coil</keyword>
<feature type="coiled-coil region" evidence="1">
    <location>
        <begin position="251"/>
        <end position="395"/>
    </location>
</feature>
<feature type="coiled-coil region" evidence="1">
    <location>
        <begin position="155"/>
        <end position="215"/>
    </location>
</feature>
<dbReference type="AlphaFoldDB" id="A0CHW6"/>
<dbReference type="EMBL" id="CT868080">
    <property type="protein sequence ID" value="CAK70383.1"/>
    <property type="molecule type" value="Genomic_DNA"/>
</dbReference>
<dbReference type="GeneID" id="5023566"/>
<dbReference type="HOGENOM" id="CLU_601967_0_0_1"/>
<name>A0CHW6_PARTE</name>
<feature type="region of interest" description="Disordered" evidence="2">
    <location>
        <begin position="1"/>
        <end position="22"/>
    </location>
</feature>
<dbReference type="RefSeq" id="XP_001437780.1">
    <property type="nucleotide sequence ID" value="XM_001437743.1"/>
</dbReference>
<organism evidence="3 4">
    <name type="scientific">Paramecium tetraurelia</name>
    <dbReference type="NCBI Taxonomy" id="5888"/>
    <lineage>
        <taxon>Eukaryota</taxon>
        <taxon>Sar</taxon>
        <taxon>Alveolata</taxon>
        <taxon>Ciliophora</taxon>
        <taxon>Intramacronucleata</taxon>
        <taxon>Oligohymenophorea</taxon>
        <taxon>Peniculida</taxon>
        <taxon>Parameciidae</taxon>
        <taxon>Paramecium</taxon>
    </lineage>
</organism>
<evidence type="ECO:0000256" key="2">
    <source>
        <dbReference type="SAM" id="MobiDB-lite"/>
    </source>
</evidence>
<dbReference type="KEGG" id="ptm:GSPATT00038485001"/>
<evidence type="ECO:0000313" key="4">
    <source>
        <dbReference type="Proteomes" id="UP000000600"/>
    </source>
</evidence>
<protein>
    <submittedName>
        <fullName evidence="3">Uncharacterized protein</fullName>
    </submittedName>
</protein>
<dbReference type="InParanoid" id="A0CHW6"/>
<reference evidence="3 4" key="1">
    <citation type="journal article" date="2006" name="Nature">
        <title>Global trends of whole-genome duplications revealed by the ciliate Paramecium tetraurelia.</title>
        <authorList>
            <consortium name="Genoscope"/>
            <person name="Aury J.-M."/>
            <person name="Jaillon O."/>
            <person name="Duret L."/>
            <person name="Noel B."/>
            <person name="Jubin C."/>
            <person name="Porcel B.M."/>
            <person name="Segurens B."/>
            <person name="Daubin V."/>
            <person name="Anthouard V."/>
            <person name="Aiach N."/>
            <person name="Arnaiz O."/>
            <person name="Billaut A."/>
            <person name="Beisson J."/>
            <person name="Blanc I."/>
            <person name="Bouhouche K."/>
            <person name="Camara F."/>
            <person name="Duharcourt S."/>
            <person name="Guigo R."/>
            <person name="Gogendeau D."/>
            <person name="Katinka M."/>
            <person name="Keller A.-M."/>
            <person name="Kissmehl R."/>
            <person name="Klotz C."/>
            <person name="Koll F."/>
            <person name="Le Moue A."/>
            <person name="Lepere C."/>
            <person name="Malinsky S."/>
            <person name="Nowacki M."/>
            <person name="Nowak J.K."/>
            <person name="Plattner H."/>
            <person name="Poulain J."/>
            <person name="Ruiz F."/>
            <person name="Serrano V."/>
            <person name="Zagulski M."/>
            <person name="Dessen P."/>
            <person name="Betermier M."/>
            <person name="Weissenbach J."/>
            <person name="Scarpelli C."/>
            <person name="Schachter V."/>
            <person name="Sperling L."/>
            <person name="Meyer E."/>
            <person name="Cohen J."/>
            <person name="Wincker P."/>
        </authorList>
    </citation>
    <scope>NUCLEOTIDE SEQUENCE [LARGE SCALE GENOMIC DNA]</scope>
    <source>
        <strain evidence="3 4">Stock d4-2</strain>
    </source>
</reference>
<sequence length="455" mass="54281">MVSQLACLKEPSPEPNPIPEGLSQVQSRLGDVIESDGKKEGRKKVRYELLPNNPVGPRSSEEDVELCYSISKLLIRFSLMNQLKIKLITEIISPDRKNQNCFRILKNVFLREEKIQDAINYHQQITQVVQTVEFQEKRIQKDEALQQQIVTYQSYNSKLEEILQAQNRLKTHIEEANKSIQQTDKQFLDKHQSQIQELNDKLNDYQEKYQYFSTNQKYSIQITQVINQIGQAFCYLNNLKQLISQRTLPAYQQYTQIYSEIQQSLKSFEKQHSQLHQKIYNDEQIQLKNHERIKTLEMTKNQLDQFNQQMNQFKEQVKNLIKNEYCNNETTRNLINNKLKNMDQNIKEQNEQFDKFTQFNQEDKCENIDEQIKQLEEFQGKLKELKANNQKIKKFLLQIINYEIGLENICRPYNQFNLNFKQLNQQKKNPRKELKMNQAFWIDMKKTSNTKCTVI</sequence>